<dbReference type="InterPro" id="IPR015414">
    <property type="entry name" value="TMEM64"/>
</dbReference>
<evidence type="ECO:0000256" key="4">
    <source>
        <dbReference type="ARBA" id="ARBA00022989"/>
    </source>
</evidence>
<keyword evidence="5 6" id="KW-0472">Membrane</keyword>
<evidence type="ECO:0000313" key="9">
    <source>
        <dbReference type="Proteomes" id="UP000193200"/>
    </source>
</evidence>
<dbReference type="PANTHER" id="PTHR12677:SF59">
    <property type="entry name" value="GOLGI APPARATUS MEMBRANE PROTEIN TVP38-RELATED"/>
    <property type="match status" value="1"/>
</dbReference>
<evidence type="ECO:0000256" key="6">
    <source>
        <dbReference type="RuleBase" id="RU366058"/>
    </source>
</evidence>
<feature type="transmembrane region" description="Helical" evidence="6">
    <location>
        <begin position="88"/>
        <end position="108"/>
    </location>
</feature>
<dbReference type="AlphaFoldDB" id="A0A1Y5T452"/>
<dbReference type="PANTHER" id="PTHR12677">
    <property type="entry name" value="GOLGI APPARATUS MEMBRANE PROTEIN TVP38-RELATED"/>
    <property type="match status" value="1"/>
</dbReference>
<keyword evidence="9" id="KW-1185">Reference proteome</keyword>
<dbReference type="FunCoup" id="A0A1Y5T452">
    <property type="interactions" value="104"/>
</dbReference>
<dbReference type="EMBL" id="FWFR01000002">
    <property type="protein sequence ID" value="SLN54927.1"/>
    <property type="molecule type" value="Genomic_DNA"/>
</dbReference>
<accession>A0A1Y5T452</accession>
<keyword evidence="4 6" id="KW-1133">Transmembrane helix</keyword>
<feature type="transmembrane region" description="Helical" evidence="6">
    <location>
        <begin position="53"/>
        <end position="76"/>
    </location>
</feature>
<dbReference type="Proteomes" id="UP000193200">
    <property type="component" value="Unassembled WGS sequence"/>
</dbReference>
<organism evidence="8 9">
    <name type="scientific">Oceanibacterium hippocampi</name>
    <dbReference type="NCBI Taxonomy" id="745714"/>
    <lineage>
        <taxon>Bacteria</taxon>
        <taxon>Pseudomonadati</taxon>
        <taxon>Pseudomonadota</taxon>
        <taxon>Alphaproteobacteria</taxon>
        <taxon>Sneathiellales</taxon>
        <taxon>Sneathiellaceae</taxon>
        <taxon>Oceanibacterium</taxon>
    </lineage>
</organism>
<evidence type="ECO:0000256" key="1">
    <source>
        <dbReference type="ARBA" id="ARBA00004651"/>
    </source>
</evidence>
<dbReference type="InParanoid" id="A0A1Y5T452"/>
<name>A0A1Y5T452_9PROT</name>
<reference evidence="8 9" key="1">
    <citation type="submission" date="2017-03" db="EMBL/GenBank/DDBJ databases">
        <authorList>
            <person name="Afonso C.L."/>
            <person name="Miller P.J."/>
            <person name="Scott M.A."/>
            <person name="Spackman E."/>
            <person name="Goraichik I."/>
            <person name="Dimitrov K.M."/>
            <person name="Suarez D.L."/>
            <person name="Swayne D.E."/>
        </authorList>
    </citation>
    <scope>NUCLEOTIDE SEQUENCE [LARGE SCALE GENOMIC DNA]</scope>
    <source>
        <strain evidence="8 9">CECT 7691</strain>
    </source>
</reference>
<feature type="domain" description="VTT" evidence="7">
    <location>
        <begin position="68"/>
        <end position="185"/>
    </location>
</feature>
<evidence type="ECO:0000259" key="7">
    <source>
        <dbReference type="Pfam" id="PF09335"/>
    </source>
</evidence>
<evidence type="ECO:0000256" key="5">
    <source>
        <dbReference type="ARBA" id="ARBA00023136"/>
    </source>
</evidence>
<dbReference type="GO" id="GO:0005886">
    <property type="term" value="C:plasma membrane"/>
    <property type="evidence" value="ECO:0007669"/>
    <property type="project" value="UniProtKB-SubCell"/>
</dbReference>
<gene>
    <name evidence="8" type="primary">ydjZ_3</name>
    <name evidence="8" type="ORF">OCH7691_02348</name>
</gene>
<feature type="transmembrane region" description="Helical" evidence="6">
    <location>
        <begin position="192"/>
        <end position="212"/>
    </location>
</feature>
<comment type="subcellular location">
    <subcellularLocation>
        <location evidence="1 6">Cell membrane</location>
        <topology evidence="1 6">Multi-pass membrane protein</topology>
    </subcellularLocation>
</comment>
<evidence type="ECO:0000256" key="2">
    <source>
        <dbReference type="ARBA" id="ARBA00022475"/>
    </source>
</evidence>
<evidence type="ECO:0000256" key="3">
    <source>
        <dbReference type="ARBA" id="ARBA00022692"/>
    </source>
</evidence>
<keyword evidence="3 6" id="KW-0812">Transmembrane</keyword>
<dbReference type="RefSeq" id="WP_176245022.1">
    <property type="nucleotide sequence ID" value="NZ_FWFR01000002.1"/>
</dbReference>
<keyword evidence="2 6" id="KW-1003">Cell membrane</keyword>
<evidence type="ECO:0000313" key="8">
    <source>
        <dbReference type="EMBL" id="SLN54927.1"/>
    </source>
</evidence>
<feature type="transmembrane region" description="Helical" evidence="6">
    <location>
        <begin position="163"/>
        <end position="186"/>
    </location>
</feature>
<dbReference type="InterPro" id="IPR032816">
    <property type="entry name" value="VTT_dom"/>
</dbReference>
<comment type="similarity">
    <text evidence="6">Belongs to the TVP38/TMEM64 family.</text>
</comment>
<proteinExistence type="inferred from homology"/>
<sequence>MGRLSAAQHASIRAALLVAVVWGVAVVLFIGLFEDPSPEAFKNLVISWGEWGVLAAILLMVLHSFLPFPAELVALANGMCFGPLWGTVITWVGAMLGAMLAFALSRRFGRPFVDRMLTRRSWSLVDEWLTRHGAGSFFVSRFIPVIAFNLINYAAGLTRLSWWTFLWTTAIGILPMTVLMVLLGAGMHELPLWQWLLLIVGGLALWLVAHWIGARRARKIDRSA</sequence>
<protein>
    <recommendedName>
        <fullName evidence="6">TVP38/TMEM64 family membrane protein</fullName>
    </recommendedName>
</protein>
<feature type="transmembrane region" description="Helical" evidence="6">
    <location>
        <begin position="12"/>
        <end position="33"/>
    </location>
</feature>
<dbReference type="Pfam" id="PF09335">
    <property type="entry name" value="VTT_dom"/>
    <property type="match status" value="1"/>
</dbReference>